<comment type="similarity">
    <text evidence="1">Belongs to the methyltransferase superfamily.</text>
</comment>
<evidence type="ECO:0000313" key="5">
    <source>
        <dbReference type="EMBL" id="EGB08659.1"/>
    </source>
</evidence>
<dbReference type="InterPro" id="IPR029063">
    <property type="entry name" value="SAM-dependent_MTases_sf"/>
</dbReference>
<dbReference type="KEGG" id="aaf:AURANDRAFT_25903"/>
<dbReference type="InterPro" id="IPR051419">
    <property type="entry name" value="Lys/N-term_MeTrsfase_sf"/>
</dbReference>
<organism evidence="6">
    <name type="scientific">Aureococcus anophagefferens</name>
    <name type="common">Harmful bloom alga</name>
    <dbReference type="NCBI Taxonomy" id="44056"/>
    <lineage>
        <taxon>Eukaryota</taxon>
        <taxon>Sar</taxon>
        <taxon>Stramenopiles</taxon>
        <taxon>Ochrophyta</taxon>
        <taxon>Pelagophyceae</taxon>
        <taxon>Pelagomonadales</taxon>
        <taxon>Pelagomonadaceae</taxon>
        <taxon>Aureococcus</taxon>
    </lineage>
</organism>
<evidence type="ECO:0000259" key="4">
    <source>
        <dbReference type="Pfam" id="PF08241"/>
    </source>
</evidence>
<dbReference type="PANTHER" id="PTHR12176">
    <property type="entry name" value="SAM-DEPENDENT METHYLTRANSFERASE SUPERFAMILY PROTEIN"/>
    <property type="match status" value="1"/>
</dbReference>
<keyword evidence="2" id="KW-0489">Methyltransferase</keyword>
<dbReference type="eggNOG" id="KOG2352">
    <property type="taxonomic scope" value="Eukaryota"/>
</dbReference>
<dbReference type="GeneID" id="20220122"/>
<name>F0Y8U9_AURAN</name>
<dbReference type="Proteomes" id="UP000002729">
    <property type="component" value="Unassembled WGS sequence"/>
</dbReference>
<dbReference type="InParanoid" id="F0Y8U9"/>
<dbReference type="Pfam" id="PF08241">
    <property type="entry name" value="Methyltransf_11"/>
    <property type="match status" value="1"/>
</dbReference>
<sequence length="111" mass="12425">MQHRYGAKDRLEYREADCRDLRAFDECAYDLVLDKALFDCVLCGSQNLSGVALMTAEAFRVLKPGGAYVVVSHGAPQTRLGYLERPALDWRVSIVPVQKPRIAAEPQRADD</sequence>
<dbReference type="InterPro" id="IPR013216">
    <property type="entry name" value="Methyltransf_11"/>
</dbReference>
<evidence type="ECO:0000256" key="2">
    <source>
        <dbReference type="ARBA" id="ARBA00022603"/>
    </source>
</evidence>
<feature type="domain" description="Methyltransferase type 11" evidence="4">
    <location>
        <begin position="7"/>
        <end position="69"/>
    </location>
</feature>
<proteinExistence type="inferred from homology"/>
<keyword evidence="3" id="KW-0808">Transferase</keyword>
<feature type="non-terminal residue" evidence="5">
    <location>
        <position position="111"/>
    </location>
</feature>
<dbReference type="SUPFAM" id="SSF53335">
    <property type="entry name" value="S-adenosyl-L-methionine-dependent methyltransferases"/>
    <property type="match status" value="1"/>
</dbReference>
<dbReference type="PANTHER" id="PTHR12176:SF79">
    <property type="entry name" value="METHYLTRANSFERASE TYPE 11 DOMAIN-CONTAINING PROTEIN"/>
    <property type="match status" value="1"/>
</dbReference>
<keyword evidence="6" id="KW-1185">Reference proteome</keyword>
<gene>
    <name evidence="5" type="ORF">AURANDRAFT_25903</name>
</gene>
<protein>
    <recommendedName>
        <fullName evidence="4">Methyltransferase type 11 domain-containing protein</fullName>
    </recommendedName>
</protein>
<dbReference type="RefSeq" id="XP_009036650.1">
    <property type="nucleotide sequence ID" value="XM_009038402.1"/>
</dbReference>
<dbReference type="OrthoDB" id="430254at2759"/>
<evidence type="ECO:0000256" key="3">
    <source>
        <dbReference type="ARBA" id="ARBA00022679"/>
    </source>
</evidence>
<dbReference type="EMBL" id="GL833127">
    <property type="protein sequence ID" value="EGB08659.1"/>
    <property type="molecule type" value="Genomic_DNA"/>
</dbReference>
<dbReference type="GO" id="GO:0008757">
    <property type="term" value="F:S-adenosylmethionine-dependent methyltransferase activity"/>
    <property type="evidence" value="ECO:0007669"/>
    <property type="project" value="InterPro"/>
</dbReference>
<accession>F0Y8U9</accession>
<dbReference type="AlphaFoldDB" id="F0Y8U9"/>
<dbReference type="GO" id="GO:0032259">
    <property type="term" value="P:methylation"/>
    <property type="evidence" value="ECO:0007669"/>
    <property type="project" value="UniProtKB-KW"/>
</dbReference>
<evidence type="ECO:0000313" key="6">
    <source>
        <dbReference type="Proteomes" id="UP000002729"/>
    </source>
</evidence>
<evidence type="ECO:0000256" key="1">
    <source>
        <dbReference type="ARBA" id="ARBA00008361"/>
    </source>
</evidence>
<reference evidence="5 6" key="1">
    <citation type="journal article" date="2011" name="Proc. Natl. Acad. Sci. U.S.A.">
        <title>Niche of harmful alga Aureococcus anophagefferens revealed through ecogenomics.</title>
        <authorList>
            <person name="Gobler C.J."/>
            <person name="Berry D.L."/>
            <person name="Dyhrman S.T."/>
            <person name="Wilhelm S.W."/>
            <person name="Salamov A."/>
            <person name="Lobanov A.V."/>
            <person name="Zhang Y."/>
            <person name="Collier J.L."/>
            <person name="Wurch L.L."/>
            <person name="Kustka A.B."/>
            <person name="Dill B.D."/>
            <person name="Shah M."/>
            <person name="VerBerkmoes N.C."/>
            <person name="Kuo A."/>
            <person name="Terry A."/>
            <person name="Pangilinan J."/>
            <person name="Lindquist E.A."/>
            <person name="Lucas S."/>
            <person name="Paulsen I.T."/>
            <person name="Hattenrath-Lehmann T.K."/>
            <person name="Talmage S.C."/>
            <person name="Walker E.A."/>
            <person name="Koch F."/>
            <person name="Burson A.M."/>
            <person name="Marcoval M.A."/>
            <person name="Tang Y.Z."/>
            <person name="Lecleir G.R."/>
            <person name="Coyne K.J."/>
            <person name="Berg G.M."/>
            <person name="Bertrand E.M."/>
            <person name="Saito M.A."/>
            <person name="Gladyshev V.N."/>
            <person name="Grigoriev I.V."/>
        </authorList>
    </citation>
    <scope>NUCLEOTIDE SEQUENCE [LARGE SCALE GENOMIC DNA]</scope>
    <source>
        <strain evidence="6">CCMP 1984</strain>
    </source>
</reference>
<dbReference type="Gene3D" id="3.40.50.150">
    <property type="entry name" value="Vaccinia Virus protein VP39"/>
    <property type="match status" value="1"/>
</dbReference>